<dbReference type="EMBL" id="UAUF01000012">
    <property type="protein sequence ID" value="SPZ07603.1"/>
    <property type="molecule type" value="Genomic_DNA"/>
</dbReference>
<dbReference type="AlphaFoldDB" id="A0A2X2CKM6"/>
<organism evidence="1 2">
    <name type="scientific">Pseudomonas luteola</name>
    <dbReference type="NCBI Taxonomy" id="47886"/>
    <lineage>
        <taxon>Bacteria</taxon>
        <taxon>Pseudomonadati</taxon>
        <taxon>Pseudomonadota</taxon>
        <taxon>Gammaproteobacteria</taxon>
        <taxon>Pseudomonadales</taxon>
        <taxon>Pseudomonadaceae</taxon>
        <taxon>Pseudomonas</taxon>
    </lineage>
</organism>
<reference evidence="1 2" key="1">
    <citation type="submission" date="2018-06" db="EMBL/GenBank/DDBJ databases">
        <authorList>
            <consortium name="Pathogen Informatics"/>
            <person name="Doyle S."/>
        </authorList>
    </citation>
    <scope>NUCLEOTIDE SEQUENCE [LARGE SCALE GENOMIC DNA]</scope>
    <source>
        <strain evidence="1 2">NCTC11842</strain>
    </source>
</reference>
<accession>A0A2X2CKM6</accession>
<protein>
    <submittedName>
        <fullName evidence="1">Uncharacterized protein</fullName>
    </submittedName>
</protein>
<name>A0A2X2CKM6_PSELU</name>
<evidence type="ECO:0000313" key="1">
    <source>
        <dbReference type="EMBL" id="SPZ07603.1"/>
    </source>
</evidence>
<gene>
    <name evidence="1" type="ORF">NCTC11842_02405</name>
</gene>
<proteinExistence type="predicted"/>
<dbReference type="Proteomes" id="UP000250443">
    <property type="component" value="Unassembled WGS sequence"/>
</dbReference>
<evidence type="ECO:0000313" key="2">
    <source>
        <dbReference type="Proteomes" id="UP000250443"/>
    </source>
</evidence>
<sequence>MDLYERLHRADELRKEAAQLRSVFYQRDRLDYESYEWTHSIALDREADELDGTAARRRREDESRQAAHEARMALYHQYPPEVRAKQKQARIKEVIQNLDALNNWRHENLEPLYAYNAGTQGAQ</sequence>